<dbReference type="Pfam" id="PF00994">
    <property type="entry name" value="MoCF_biosynth"/>
    <property type="match status" value="1"/>
</dbReference>
<dbReference type="InterPro" id="IPR036688">
    <property type="entry name" value="MoeA_C_domain_IV_sf"/>
</dbReference>
<evidence type="ECO:0000256" key="4">
    <source>
        <dbReference type="ARBA" id="ARBA00023150"/>
    </source>
</evidence>
<comment type="catalytic activity">
    <reaction evidence="5">
        <text>adenylyl-molybdopterin + molybdate = Mo-molybdopterin + AMP + H(+)</text>
        <dbReference type="Rhea" id="RHEA:35047"/>
        <dbReference type="ChEBI" id="CHEBI:15378"/>
        <dbReference type="ChEBI" id="CHEBI:36264"/>
        <dbReference type="ChEBI" id="CHEBI:62727"/>
        <dbReference type="ChEBI" id="CHEBI:71302"/>
        <dbReference type="ChEBI" id="CHEBI:456215"/>
        <dbReference type="EC" id="2.10.1.1"/>
    </reaction>
</comment>
<evidence type="ECO:0000256" key="2">
    <source>
        <dbReference type="ARBA" id="ARBA00005046"/>
    </source>
</evidence>
<dbReference type="InterPro" id="IPR008284">
    <property type="entry name" value="MoCF_biosynth_CS"/>
</dbReference>
<dbReference type="Pfam" id="PF03453">
    <property type="entry name" value="MoeA_N"/>
    <property type="match status" value="1"/>
</dbReference>
<evidence type="ECO:0000256" key="1">
    <source>
        <dbReference type="ARBA" id="ARBA00002901"/>
    </source>
</evidence>
<comment type="function">
    <text evidence="1 6">Catalyzes the insertion of molybdate into adenylated molybdopterin with the concomitant release of AMP.</text>
</comment>
<dbReference type="EMBL" id="BAAAZC010000028">
    <property type="protein sequence ID" value="GAA3985050.1"/>
    <property type="molecule type" value="Genomic_DNA"/>
</dbReference>
<dbReference type="SMART" id="SM00852">
    <property type="entry name" value="MoCF_biosynth"/>
    <property type="match status" value="1"/>
</dbReference>
<dbReference type="SUPFAM" id="SSF63867">
    <property type="entry name" value="MoeA C-terminal domain-like"/>
    <property type="match status" value="1"/>
</dbReference>
<reference evidence="9" key="1">
    <citation type="journal article" date="2019" name="Int. J. Syst. Evol. Microbiol.">
        <title>The Global Catalogue of Microorganisms (GCM) 10K type strain sequencing project: providing services to taxonomists for standard genome sequencing and annotation.</title>
        <authorList>
            <consortium name="The Broad Institute Genomics Platform"/>
            <consortium name="The Broad Institute Genome Sequencing Center for Infectious Disease"/>
            <person name="Wu L."/>
            <person name="Ma J."/>
        </authorList>
    </citation>
    <scope>NUCLEOTIDE SEQUENCE [LARGE SCALE GENOMIC DNA]</scope>
    <source>
        <strain evidence="9">JCM 16601</strain>
    </source>
</reference>
<keyword evidence="6" id="KW-0808">Transferase</keyword>
<evidence type="ECO:0000256" key="3">
    <source>
        <dbReference type="ARBA" id="ARBA00010763"/>
    </source>
</evidence>
<keyword evidence="6" id="KW-0500">Molybdenum</keyword>
<dbReference type="InterPro" id="IPR001453">
    <property type="entry name" value="MoaB/Mog_dom"/>
</dbReference>
<protein>
    <recommendedName>
        <fullName evidence="6">Molybdopterin molybdenumtransferase</fullName>
        <ecNumber evidence="6">2.10.1.1</ecNumber>
    </recommendedName>
</protein>
<keyword evidence="9" id="KW-1185">Reference proteome</keyword>
<dbReference type="InterPro" id="IPR036135">
    <property type="entry name" value="MoeA_linker/N_sf"/>
</dbReference>
<comment type="cofactor">
    <cofactor evidence="6">
        <name>Mg(2+)</name>
        <dbReference type="ChEBI" id="CHEBI:18420"/>
    </cofactor>
</comment>
<dbReference type="InterPro" id="IPR036425">
    <property type="entry name" value="MoaB/Mog-like_dom_sf"/>
</dbReference>
<dbReference type="PANTHER" id="PTHR10192">
    <property type="entry name" value="MOLYBDOPTERIN BIOSYNTHESIS PROTEIN"/>
    <property type="match status" value="1"/>
</dbReference>
<evidence type="ECO:0000259" key="7">
    <source>
        <dbReference type="SMART" id="SM00852"/>
    </source>
</evidence>
<comment type="caution">
    <text evidence="8">The sequence shown here is derived from an EMBL/GenBank/DDBJ whole genome shotgun (WGS) entry which is preliminary data.</text>
</comment>
<dbReference type="Gene3D" id="2.170.190.11">
    <property type="entry name" value="Molybdopterin biosynthesis moea protein, domain 3"/>
    <property type="match status" value="1"/>
</dbReference>
<dbReference type="CDD" id="cd00887">
    <property type="entry name" value="MoeA"/>
    <property type="match status" value="1"/>
</dbReference>
<accession>A0ABP7QMH0</accession>
<dbReference type="RefSeq" id="WP_259093286.1">
    <property type="nucleotide sequence ID" value="NZ_BAAAZC010000028.1"/>
</dbReference>
<comment type="similarity">
    <text evidence="3 6">Belongs to the MoeA family.</text>
</comment>
<dbReference type="SUPFAM" id="SSF53218">
    <property type="entry name" value="Molybdenum cofactor biosynthesis proteins"/>
    <property type="match status" value="1"/>
</dbReference>
<dbReference type="InterPro" id="IPR038987">
    <property type="entry name" value="MoeA-like"/>
</dbReference>
<keyword evidence="6" id="KW-0460">Magnesium</keyword>
<dbReference type="PANTHER" id="PTHR10192:SF5">
    <property type="entry name" value="GEPHYRIN"/>
    <property type="match status" value="1"/>
</dbReference>
<dbReference type="NCBIfam" id="TIGR00177">
    <property type="entry name" value="molyb_syn"/>
    <property type="match status" value="1"/>
</dbReference>
<dbReference type="SUPFAM" id="SSF63882">
    <property type="entry name" value="MoeA N-terminal region -like"/>
    <property type="match status" value="1"/>
</dbReference>
<dbReference type="InterPro" id="IPR005111">
    <property type="entry name" value="MoeA_C_domain_IV"/>
</dbReference>
<evidence type="ECO:0000256" key="6">
    <source>
        <dbReference type="RuleBase" id="RU365090"/>
    </source>
</evidence>
<dbReference type="PROSITE" id="PS01079">
    <property type="entry name" value="MOCF_BIOSYNTHESIS_2"/>
    <property type="match status" value="1"/>
</dbReference>
<feature type="domain" description="MoaB/Mog" evidence="7">
    <location>
        <begin position="176"/>
        <end position="315"/>
    </location>
</feature>
<keyword evidence="6" id="KW-0479">Metal-binding</keyword>
<dbReference type="InterPro" id="IPR005110">
    <property type="entry name" value="MoeA_linker/N"/>
</dbReference>
<evidence type="ECO:0000313" key="9">
    <source>
        <dbReference type="Proteomes" id="UP001500742"/>
    </source>
</evidence>
<dbReference type="Gene3D" id="2.40.340.10">
    <property type="entry name" value="MoeA, C-terminal, domain IV"/>
    <property type="match status" value="1"/>
</dbReference>
<dbReference type="Proteomes" id="UP001500742">
    <property type="component" value="Unassembled WGS sequence"/>
</dbReference>
<organism evidence="8 9">
    <name type="scientific">Mucilaginibacter dorajii</name>
    <dbReference type="NCBI Taxonomy" id="692994"/>
    <lineage>
        <taxon>Bacteria</taxon>
        <taxon>Pseudomonadati</taxon>
        <taxon>Bacteroidota</taxon>
        <taxon>Sphingobacteriia</taxon>
        <taxon>Sphingobacteriales</taxon>
        <taxon>Sphingobacteriaceae</taxon>
        <taxon>Mucilaginibacter</taxon>
    </lineage>
</organism>
<dbReference type="Gene3D" id="3.40.980.10">
    <property type="entry name" value="MoaB/Mog-like domain"/>
    <property type="match status" value="1"/>
</dbReference>
<dbReference type="EC" id="2.10.1.1" evidence="6"/>
<sequence length="397" mass="43889">MTTVEQAEKLILAQLKDYGNETVPFEQALGKVLAEPILADRDLPPFNRVTMDGIAVSYDALQNGINTFKIKATQAAGDEPATIDEPNECIEIMTGAVLPASADTVIRYEDVEIRAGQACVYVQDIKKGQNIHPRGIDKKQGDVLAASGQMVTPAIISLAASVGKTHLLVKKTPRVVIISSGDELVDVDQIPSPYQIRKSNSYTVKAVLKQHGLQADVLHIPDDPEVTKIQIQHCLQNYDVLLLSGGISMGKFDYIPQALEDLQVENIFHKVAQRPGKPFWFGRDKDGALVFAFPGNPVATFVCLHRYFLTWLNATLGLPQQLPVYAVLDKDFEFLPALQYYLQVKLKSNQHGQLMASPVEGNGSGDFANLADTEAFLELPLERNEFKKGEVFRVWKF</sequence>
<proteinExistence type="inferred from homology"/>
<dbReference type="Pfam" id="PF03454">
    <property type="entry name" value="MoeA_C"/>
    <property type="match status" value="1"/>
</dbReference>
<name>A0ABP7QMH0_9SPHI</name>
<dbReference type="Gene3D" id="3.90.105.10">
    <property type="entry name" value="Molybdopterin biosynthesis moea protein, domain 2"/>
    <property type="match status" value="1"/>
</dbReference>
<evidence type="ECO:0000313" key="8">
    <source>
        <dbReference type="EMBL" id="GAA3985050.1"/>
    </source>
</evidence>
<gene>
    <name evidence="8" type="ORF">GCM10022210_41440</name>
</gene>
<comment type="pathway">
    <text evidence="2 6">Cofactor biosynthesis; molybdopterin biosynthesis.</text>
</comment>
<evidence type="ECO:0000256" key="5">
    <source>
        <dbReference type="ARBA" id="ARBA00047317"/>
    </source>
</evidence>
<keyword evidence="4 6" id="KW-0501">Molybdenum cofactor biosynthesis</keyword>